<dbReference type="AlphaFoldDB" id="A0A0E3SA48"/>
<evidence type="ECO:0000259" key="5">
    <source>
        <dbReference type="PROSITE" id="PS50905"/>
    </source>
</evidence>
<name>A0A0E3SA48_9EURY</name>
<proteinExistence type="predicted"/>
<dbReference type="InterPro" id="IPR009078">
    <property type="entry name" value="Ferritin-like_SF"/>
</dbReference>
<keyword evidence="2" id="KW-0349">Heme</keyword>
<dbReference type="SUPFAM" id="SSF47240">
    <property type="entry name" value="Ferritin-like"/>
    <property type="match status" value="1"/>
</dbReference>
<dbReference type="PANTHER" id="PTHR30295:SF0">
    <property type="entry name" value="BACTERIOFERRITIN"/>
    <property type="match status" value="1"/>
</dbReference>
<gene>
    <name evidence="6" type="ORF">MSHOH_0034</name>
</gene>
<dbReference type="CDD" id="cd00907">
    <property type="entry name" value="Bacterioferritin"/>
    <property type="match status" value="1"/>
</dbReference>
<dbReference type="Proteomes" id="UP000033101">
    <property type="component" value="Chromosome"/>
</dbReference>
<dbReference type="GO" id="GO:0006826">
    <property type="term" value="P:iron ion transport"/>
    <property type="evidence" value="ECO:0007669"/>
    <property type="project" value="InterPro"/>
</dbReference>
<keyword evidence="1" id="KW-0409">Iron storage</keyword>
<evidence type="ECO:0000313" key="6">
    <source>
        <dbReference type="EMBL" id="AKB76517.1"/>
    </source>
</evidence>
<dbReference type="STRING" id="1434110.MSHOH_0034"/>
<protein>
    <submittedName>
        <fullName evidence="6">Bacterioferritin</fullName>
    </submittedName>
</protein>
<dbReference type="Pfam" id="PF00210">
    <property type="entry name" value="Ferritin"/>
    <property type="match status" value="1"/>
</dbReference>
<dbReference type="InterPro" id="IPR008331">
    <property type="entry name" value="Ferritin_DPS_dom"/>
</dbReference>
<dbReference type="HOGENOM" id="CLU_104506_2_0_2"/>
<keyword evidence="7" id="KW-1185">Reference proteome</keyword>
<dbReference type="NCBIfam" id="TIGR00754">
    <property type="entry name" value="bfr"/>
    <property type="match status" value="1"/>
</dbReference>
<evidence type="ECO:0000256" key="1">
    <source>
        <dbReference type="ARBA" id="ARBA00022434"/>
    </source>
</evidence>
<organism evidence="6 7">
    <name type="scientific">Methanosarcina horonobensis HB-1 = JCM 15518</name>
    <dbReference type="NCBI Taxonomy" id="1434110"/>
    <lineage>
        <taxon>Archaea</taxon>
        <taxon>Methanobacteriati</taxon>
        <taxon>Methanobacteriota</taxon>
        <taxon>Stenosarchaea group</taxon>
        <taxon>Methanomicrobia</taxon>
        <taxon>Methanosarcinales</taxon>
        <taxon>Methanosarcinaceae</taxon>
        <taxon>Methanosarcina</taxon>
    </lineage>
</organism>
<dbReference type="GO" id="GO:0020037">
    <property type="term" value="F:heme binding"/>
    <property type="evidence" value="ECO:0007669"/>
    <property type="project" value="TreeGrafter"/>
</dbReference>
<dbReference type="GO" id="GO:0006879">
    <property type="term" value="P:intracellular iron ion homeostasis"/>
    <property type="evidence" value="ECO:0007669"/>
    <property type="project" value="UniProtKB-KW"/>
</dbReference>
<dbReference type="Gene3D" id="1.20.1260.10">
    <property type="match status" value="1"/>
</dbReference>
<dbReference type="InterPro" id="IPR002024">
    <property type="entry name" value="Bacterioferritin"/>
</dbReference>
<dbReference type="PROSITE" id="PS50905">
    <property type="entry name" value="FERRITIN_LIKE"/>
    <property type="match status" value="1"/>
</dbReference>
<dbReference type="PRINTS" id="PR00601">
    <property type="entry name" value="BACFERRITIN"/>
</dbReference>
<dbReference type="RefSeq" id="WP_239451115.1">
    <property type="nucleotide sequence ID" value="NZ_BBCW01000043.1"/>
</dbReference>
<keyword evidence="3" id="KW-0479">Metal-binding</keyword>
<sequence>MTAINQYFLHAEMCENWNYDRLGDVIEKRSITEMRHAEKLIERILFLEGKPIVINLNKIHIGDEVPKMHEYDHQAEEESIRAYNEAIRLAAEVGDNNTKTLLESFLKDEEEHIDWIEAQQDQINQIGIQNYLAQQIYEK</sequence>
<dbReference type="GO" id="GO:0005829">
    <property type="term" value="C:cytosol"/>
    <property type="evidence" value="ECO:0007669"/>
    <property type="project" value="TreeGrafter"/>
</dbReference>
<dbReference type="GO" id="GO:0008199">
    <property type="term" value="F:ferric iron binding"/>
    <property type="evidence" value="ECO:0007669"/>
    <property type="project" value="InterPro"/>
</dbReference>
<reference evidence="6 7" key="1">
    <citation type="submission" date="2014-07" db="EMBL/GenBank/DDBJ databases">
        <title>Methanogenic archaea and the global carbon cycle.</title>
        <authorList>
            <person name="Henriksen J.R."/>
            <person name="Luke J."/>
            <person name="Reinhart S."/>
            <person name="Benedict M.N."/>
            <person name="Youngblut N.D."/>
            <person name="Metcalf M.E."/>
            <person name="Whitaker R.J."/>
            <person name="Metcalf W.W."/>
        </authorList>
    </citation>
    <scope>NUCLEOTIDE SEQUENCE [LARGE SCALE GENOMIC DNA]</scope>
    <source>
        <strain evidence="6 7">HB-1</strain>
    </source>
</reference>
<evidence type="ECO:0000313" key="7">
    <source>
        <dbReference type="Proteomes" id="UP000033101"/>
    </source>
</evidence>
<dbReference type="InterPro" id="IPR012347">
    <property type="entry name" value="Ferritin-like"/>
</dbReference>
<evidence type="ECO:0000256" key="4">
    <source>
        <dbReference type="ARBA" id="ARBA00023004"/>
    </source>
</evidence>
<dbReference type="InterPro" id="IPR009040">
    <property type="entry name" value="Ferritin-like_diiron"/>
</dbReference>
<evidence type="ECO:0000256" key="2">
    <source>
        <dbReference type="ARBA" id="ARBA00022617"/>
    </source>
</evidence>
<keyword evidence="4" id="KW-0408">Iron</keyword>
<dbReference type="GO" id="GO:0004322">
    <property type="term" value="F:ferroxidase activity"/>
    <property type="evidence" value="ECO:0007669"/>
    <property type="project" value="TreeGrafter"/>
</dbReference>
<dbReference type="EMBL" id="CP009516">
    <property type="protein sequence ID" value="AKB76517.1"/>
    <property type="molecule type" value="Genomic_DNA"/>
</dbReference>
<evidence type="ECO:0000256" key="3">
    <source>
        <dbReference type="ARBA" id="ARBA00022723"/>
    </source>
</evidence>
<dbReference type="KEGG" id="mhor:MSHOH_0034"/>
<dbReference type="PATRIC" id="fig|1434110.4.peg.41"/>
<dbReference type="PIRSF" id="PIRSF002560">
    <property type="entry name" value="Bacterioferritin"/>
    <property type="match status" value="1"/>
</dbReference>
<feature type="domain" description="Ferritin-like diiron" evidence="5">
    <location>
        <begin position="1"/>
        <end position="127"/>
    </location>
</feature>
<dbReference type="PANTHER" id="PTHR30295">
    <property type="entry name" value="BACTERIOFERRITIN"/>
    <property type="match status" value="1"/>
</dbReference>
<accession>A0A0E3SA48</accession>